<feature type="compositionally biased region" description="Basic and acidic residues" evidence="2">
    <location>
        <begin position="330"/>
        <end position="339"/>
    </location>
</feature>
<protein>
    <recommendedName>
        <fullName evidence="5">Protein kinase domain-containing protein</fullName>
    </recommendedName>
</protein>
<feature type="compositionally biased region" description="Basic and acidic residues" evidence="2">
    <location>
        <begin position="536"/>
        <end position="547"/>
    </location>
</feature>
<dbReference type="AlphaFoldDB" id="A0A166H7D5"/>
<dbReference type="EMBL" id="KV428013">
    <property type="protein sequence ID" value="KZT42417.1"/>
    <property type="molecule type" value="Genomic_DNA"/>
</dbReference>
<feature type="region of interest" description="Disordered" evidence="2">
    <location>
        <begin position="1"/>
        <end position="82"/>
    </location>
</feature>
<keyword evidence="1" id="KW-0547">Nucleotide-binding</keyword>
<keyword evidence="4" id="KW-1185">Reference proteome</keyword>
<feature type="region of interest" description="Disordered" evidence="2">
    <location>
        <begin position="107"/>
        <end position="130"/>
    </location>
</feature>
<feature type="region of interest" description="Disordered" evidence="2">
    <location>
        <begin position="187"/>
        <end position="358"/>
    </location>
</feature>
<organism evidence="3 4">
    <name type="scientific">Sistotremastrum suecicum HHB10207 ss-3</name>
    <dbReference type="NCBI Taxonomy" id="1314776"/>
    <lineage>
        <taxon>Eukaryota</taxon>
        <taxon>Fungi</taxon>
        <taxon>Dikarya</taxon>
        <taxon>Basidiomycota</taxon>
        <taxon>Agaricomycotina</taxon>
        <taxon>Agaricomycetes</taxon>
        <taxon>Sistotremastrales</taxon>
        <taxon>Sistotremastraceae</taxon>
        <taxon>Sistotremastrum</taxon>
    </lineage>
</organism>
<evidence type="ECO:0000256" key="1">
    <source>
        <dbReference type="PROSITE-ProRule" id="PRU10141"/>
    </source>
</evidence>
<dbReference type="OrthoDB" id="10684830at2759"/>
<dbReference type="Gene3D" id="3.30.200.20">
    <property type="entry name" value="Phosphorylase Kinase, domain 1"/>
    <property type="match status" value="1"/>
</dbReference>
<feature type="compositionally biased region" description="Low complexity" evidence="2">
    <location>
        <begin position="458"/>
        <end position="480"/>
    </location>
</feature>
<feature type="compositionally biased region" description="Basic residues" evidence="2">
    <location>
        <begin position="226"/>
        <end position="242"/>
    </location>
</feature>
<feature type="compositionally biased region" description="Polar residues" evidence="2">
    <location>
        <begin position="271"/>
        <end position="281"/>
    </location>
</feature>
<feature type="compositionally biased region" description="Basic and acidic residues" evidence="2">
    <location>
        <begin position="509"/>
        <end position="518"/>
    </location>
</feature>
<keyword evidence="1" id="KW-0067">ATP-binding</keyword>
<reference evidence="3 4" key="1">
    <citation type="journal article" date="2016" name="Mol. Biol. Evol.">
        <title>Comparative Genomics of Early-Diverging Mushroom-Forming Fungi Provides Insights into the Origins of Lignocellulose Decay Capabilities.</title>
        <authorList>
            <person name="Nagy L.G."/>
            <person name="Riley R."/>
            <person name="Tritt A."/>
            <person name="Adam C."/>
            <person name="Daum C."/>
            <person name="Floudas D."/>
            <person name="Sun H."/>
            <person name="Yadav J.S."/>
            <person name="Pangilinan J."/>
            <person name="Larsson K.H."/>
            <person name="Matsuura K."/>
            <person name="Barry K."/>
            <person name="Labutti K."/>
            <person name="Kuo R."/>
            <person name="Ohm R.A."/>
            <person name="Bhattacharya S.S."/>
            <person name="Shirouzu T."/>
            <person name="Yoshinaga Y."/>
            <person name="Martin F.M."/>
            <person name="Grigoriev I.V."/>
            <person name="Hibbett D.S."/>
        </authorList>
    </citation>
    <scope>NUCLEOTIDE SEQUENCE [LARGE SCALE GENOMIC DNA]</scope>
    <source>
        <strain evidence="3 4">HHB10207 ss-3</strain>
    </source>
</reference>
<gene>
    <name evidence="3" type="ORF">SISSUDRAFT_41574</name>
</gene>
<evidence type="ECO:0000256" key="2">
    <source>
        <dbReference type="SAM" id="MobiDB-lite"/>
    </source>
</evidence>
<dbReference type="InterPro" id="IPR017441">
    <property type="entry name" value="Protein_kinase_ATP_BS"/>
</dbReference>
<feature type="compositionally biased region" description="Polar residues" evidence="2">
    <location>
        <begin position="1"/>
        <end position="12"/>
    </location>
</feature>
<name>A0A166H7D5_9AGAM</name>
<feature type="compositionally biased region" description="Acidic residues" evidence="2">
    <location>
        <begin position="66"/>
        <end position="81"/>
    </location>
</feature>
<feature type="compositionally biased region" description="Polar residues" evidence="2">
    <location>
        <begin position="288"/>
        <end position="299"/>
    </location>
</feature>
<dbReference type="Proteomes" id="UP000076798">
    <property type="component" value="Unassembled WGS sequence"/>
</dbReference>
<accession>A0A166H7D5</accession>
<feature type="compositionally biased region" description="Basic and acidic residues" evidence="2">
    <location>
        <begin position="194"/>
        <end position="203"/>
    </location>
</feature>
<feature type="region of interest" description="Disordered" evidence="2">
    <location>
        <begin position="440"/>
        <end position="547"/>
    </location>
</feature>
<dbReference type="GO" id="GO:0005524">
    <property type="term" value="F:ATP binding"/>
    <property type="evidence" value="ECO:0007669"/>
    <property type="project" value="UniProtKB-UniRule"/>
</dbReference>
<feature type="compositionally biased region" description="Low complexity" evidence="2">
    <location>
        <begin position="309"/>
        <end position="328"/>
    </location>
</feature>
<evidence type="ECO:0000313" key="4">
    <source>
        <dbReference type="Proteomes" id="UP000076798"/>
    </source>
</evidence>
<dbReference type="PROSITE" id="PS00107">
    <property type="entry name" value="PROTEIN_KINASE_ATP"/>
    <property type="match status" value="1"/>
</dbReference>
<proteinExistence type="predicted"/>
<evidence type="ECO:0000313" key="3">
    <source>
        <dbReference type="EMBL" id="KZT42417.1"/>
    </source>
</evidence>
<evidence type="ECO:0008006" key="5">
    <source>
        <dbReference type="Google" id="ProtNLM"/>
    </source>
</evidence>
<sequence>MLPQRSPASYTQMRREHPSPRVSCTPNKVARSPNMSRSNASHIDDPLIHTPSPLRKGLFLTPHDTDIEEQYEDDELDEDDSPSCPVYKRLESPFASNSPSRLFSRFKSSATRSAPGKQTIFGAEEEEDEEDEGAFIYSNTSPTLSFTPSRVSRNTGTRTTLAINHLLTPAPSSTPFPVLAPLPAPRFFPQTPAETEHSLKRQSESMTRLSLGDESTDADDDEGFKIHKRRLSNSRHTRRKIRTTGPPQSKGLFQSILPSTPSPPNRIKALGTTSPLSSSASAFFGPSISFSHSPPTSESGRPRHIRQGSHSSITSSTSATSTSTGSSSKELPRKFRPRDSGIGGLSDSEEGSGNGPRVVVSVDRSALDNNFGAADDDTEPRWSAVLAPSEGEDDEDSFIMKTLANGGAAGALSVKKKMPNTPVKRAAFLAPGINAFTRPWMSSSKVIPGPRREGNGPGRPRQSLPLLLTSLPNRSSSPSSGGADSRMQSPLATKSGHLYPGLGGGRPSTEARKGKREGSGSSMSDMSIEGTPTRKKGLERTSASDRHVENYQLTELLAWELSKSHGDKANEDSIKGSNEESRLEREFEVLETIGIGEFGSAVKVRYKNEGSDSRLYAIKKTAQIEGVKHR</sequence>
<dbReference type="STRING" id="1314776.A0A166H7D5"/>
<feature type="binding site" evidence="1">
    <location>
        <position position="620"/>
    </location>
    <ligand>
        <name>ATP</name>
        <dbReference type="ChEBI" id="CHEBI:30616"/>
    </ligand>
</feature>